<dbReference type="EMBL" id="CADEBC010000512">
    <property type="protein sequence ID" value="CAB3242157.1"/>
    <property type="molecule type" value="Genomic_DNA"/>
</dbReference>
<reference evidence="2 3" key="1">
    <citation type="submission" date="2020-04" db="EMBL/GenBank/DDBJ databases">
        <authorList>
            <person name="Wallbank WR R."/>
            <person name="Pardo Diaz C."/>
            <person name="Kozak K."/>
            <person name="Martin S."/>
            <person name="Jiggins C."/>
            <person name="Moest M."/>
            <person name="Warren A I."/>
            <person name="Byers J.R.P. K."/>
            <person name="Montejo-Kovacevich G."/>
            <person name="Yen C E."/>
        </authorList>
    </citation>
    <scope>NUCLEOTIDE SEQUENCE [LARGE SCALE GENOMIC DNA]</scope>
</reference>
<evidence type="ECO:0000313" key="3">
    <source>
        <dbReference type="Proteomes" id="UP000494106"/>
    </source>
</evidence>
<feature type="region of interest" description="Disordered" evidence="1">
    <location>
        <begin position="1"/>
        <end position="107"/>
    </location>
</feature>
<name>A0A8S1ABN7_ARCPL</name>
<evidence type="ECO:0000313" key="2">
    <source>
        <dbReference type="EMBL" id="CAB3242157.1"/>
    </source>
</evidence>
<dbReference type="Proteomes" id="UP000494106">
    <property type="component" value="Unassembled WGS sequence"/>
</dbReference>
<dbReference type="AlphaFoldDB" id="A0A8S1ABN7"/>
<gene>
    <name evidence="2" type="ORF">APLA_LOCUS8943</name>
</gene>
<comment type="caution">
    <text evidence="2">The sequence shown here is derived from an EMBL/GenBank/DDBJ whole genome shotgun (WGS) entry which is preliminary data.</text>
</comment>
<sequence length="172" mass="18261">MQRVRSQGTGGSSTNKLSGRLRVASGRQGTSGELSALDRSDTGRRSRCGPRRLAREMSQFRRVAGPGYVTRGAGRVGDPPWLRRSAIEGAGPQVAGPQGGGLPHPGRAQAVVGGAGAGGAPRRLARDGHGFHLRFLLDRGRDALQIINAQVNKIRSLIFNYGSRLRSTDVKN</sequence>
<evidence type="ECO:0000256" key="1">
    <source>
        <dbReference type="SAM" id="MobiDB-lite"/>
    </source>
</evidence>
<keyword evidence="3" id="KW-1185">Reference proteome</keyword>
<accession>A0A8S1ABN7</accession>
<protein>
    <submittedName>
        <fullName evidence="2">Uncharacterized protein</fullName>
    </submittedName>
</protein>
<organism evidence="2 3">
    <name type="scientific">Arctia plantaginis</name>
    <name type="common">Wood tiger moth</name>
    <name type="synonym">Phalaena plantaginis</name>
    <dbReference type="NCBI Taxonomy" id="874455"/>
    <lineage>
        <taxon>Eukaryota</taxon>
        <taxon>Metazoa</taxon>
        <taxon>Ecdysozoa</taxon>
        <taxon>Arthropoda</taxon>
        <taxon>Hexapoda</taxon>
        <taxon>Insecta</taxon>
        <taxon>Pterygota</taxon>
        <taxon>Neoptera</taxon>
        <taxon>Endopterygota</taxon>
        <taxon>Lepidoptera</taxon>
        <taxon>Glossata</taxon>
        <taxon>Ditrysia</taxon>
        <taxon>Noctuoidea</taxon>
        <taxon>Erebidae</taxon>
        <taxon>Arctiinae</taxon>
        <taxon>Arctia</taxon>
    </lineage>
</organism>
<proteinExistence type="predicted"/>
<feature type="compositionally biased region" description="Polar residues" evidence="1">
    <location>
        <begin position="1"/>
        <end position="17"/>
    </location>
</feature>